<evidence type="ECO:0000313" key="5">
    <source>
        <dbReference type="Proteomes" id="UP000595466"/>
    </source>
</evidence>
<evidence type="ECO:0000313" key="3">
    <source>
        <dbReference type="EMBL" id="QQM62585.1"/>
    </source>
</evidence>
<reference evidence="2 4" key="1">
    <citation type="submission" date="2016-08" db="EMBL/GenBank/DDBJ databases">
        <title>Genome sequencing of Lactobacillus plantarum JSA22, isolated from fermented soybean paste.</title>
        <authorList>
            <person name="Choi H.S."/>
        </authorList>
    </citation>
    <scope>NUCLEOTIDE SEQUENCE [LARGE SCALE GENOMIC DNA]</scope>
    <source>
        <strain evidence="2 4">JSA22</strain>
    </source>
</reference>
<sequence>MPSKKPNILQRRVTGAVKPSEEYHATDNATKKENKSSSMPKNQKKSLKVSAETYKDMKVLKTIEHVSFDYEIIQLLIDQYYKDMTEEQQRRYTVLRENM</sequence>
<dbReference type="RefSeq" id="WP_016526703.1">
    <property type="nucleotide sequence ID" value="NZ_AP018409.1"/>
</dbReference>
<keyword evidence="3" id="KW-0614">Plasmid</keyword>
<reference evidence="3 5" key="2">
    <citation type="submission" date="2020-12" db="EMBL/GenBank/DDBJ databases">
        <title>Whole genome sequencing of Lactobacillus plantarum PC518.</title>
        <authorList>
            <person name="Guo Q."/>
        </authorList>
    </citation>
    <scope>NUCLEOTIDE SEQUENCE [LARGE SCALE GENOMIC DNA]</scope>
    <source>
        <strain evidence="3 5">PC518</strain>
        <plasmid evidence="3 5">unnamed3</plasmid>
    </source>
</reference>
<proteinExistence type="predicted"/>
<feature type="compositionally biased region" description="Basic and acidic residues" evidence="1">
    <location>
        <begin position="19"/>
        <end position="35"/>
    </location>
</feature>
<evidence type="ECO:0000256" key="1">
    <source>
        <dbReference type="SAM" id="MobiDB-lite"/>
    </source>
</evidence>
<protein>
    <recommendedName>
        <fullName evidence="6">Replication-associated protein RepC</fullName>
    </recommendedName>
</protein>
<feature type="region of interest" description="Disordered" evidence="1">
    <location>
        <begin position="1"/>
        <end position="50"/>
    </location>
</feature>
<accession>A0A192YMT8</accession>
<evidence type="ECO:0000313" key="2">
    <source>
        <dbReference type="EMBL" id="ODO60059.1"/>
    </source>
</evidence>
<dbReference type="AlphaFoldDB" id="A0A192YMT8"/>
<dbReference type="EMBL" id="CP066820">
    <property type="protein sequence ID" value="QQM62585.1"/>
    <property type="molecule type" value="Genomic_DNA"/>
</dbReference>
<evidence type="ECO:0000313" key="4">
    <source>
        <dbReference type="Proteomes" id="UP000094892"/>
    </source>
</evidence>
<evidence type="ECO:0008006" key="6">
    <source>
        <dbReference type="Google" id="ProtNLM"/>
    </source>
</evidence>
<name>A0A192YMT8_LACPN</name>
<geneLocation type="plasmid" evidence="3 5">
    <name>unnamed3</name>
</geneLocation>
<dbReference type="Proteomes" id="UP000094892">
    <property type="component" value="Unassembled WGS sequence"/>
</dbReference>
<dbReference type="PATRIC" id="fig|1590.306.peg.3362"/>
<dbReference type="EMBL" id="MCOL01000002">
    <property type="protein sequence ID" value="ODO60059.1"/>
    <property type="molecule type" value="Genomic_DNA"/>
</dbReference>
<gene>
    <name evidence="3" type="ORF">JH395_15715</name>
    <name evidence="2" type="ORF">LPJSA22_03326</name>
</gene>
<dbReference type="Proteomes" id="UP000595466">
    <property type="component" value="Plasmid unnamed3"/>
</dbReference>
<organism evidence="2 4">
    <name type="scientific">Lactiplantibacillus plantarum</name>
    <name type="common">Lactobacillus plantarum</name>
    <dbReference type="NCBI Taxonomy" id="1590"/>
    <lineage>
        <taxon>Bacteria</taxon>
        <taxon>Bacillati</taxon>
        <taxon>Bacillota</taxon>
        <taxon>Bacilli</taxon>
        <taxon>Lactobacillales</taxon>
        <taxon>Lactobacillaceae</taxon>
        <taxon>Lactiplantibacillus</taxon>
    </lineage>
</organism>